<dbReference type="Gene3D" id="1.20.1070.10">
    <property type="entry name" value="Rhodopsin 7-helix transmembrane proteins"/>
    <property type="match status" value="1"/>
</dbReference>
<dbReference type="GO" id="GO:0005886">
    <property type="term" value="C:plasma membrane"/>
    <property type="evidence" value="ECO:0007669"/>
    <property type="project" value="UniProtKB-SubCell"/>
</dbReference>
<dbReference type="Pfam" id="PF00001">
    <property type="entry name" value="7tm_1"/>
    <property type="match status" value="1"/>
</dbReference>
<dbReference type="InterPro" id="IPR000276">
    <property type="entry name" value="GPCR_Rhodpsn"/>
</dbReference>
<feature type="transmembrane region" description="Helical" evidence="10">
    <location>
        <begin position="28"/>
        <end position="52"/>
    </location>
</feature>
<dbReference type="PANTHER" id="PTHR24249:SF381">
    <property type="entry name" value="TRACE AMINE ASSOCIATED RECEPTOR 19P-RELATED"/>
    <property type="match status" value="1"/>
</dbReference>
<reference evidence="13" key="1">
    <citation type="submission" date="2012-01" db="EMBL/GenBank/DDBJ databases">
        <authorList>
            <person name="Walter R."/>
            <person name="Schartl M."/>
            <person name="Warren W."/>
        </authorList>
    </citation>
    <scope>NUCLEOTIDE SEQUENCE [LARGE SCALE GENOMIC DNA]</scope>
    <source>
        <strain evidence="13">JP 163 A</strain>
    </source>
</reference>
<dbReference type="FunCoup" id="A0A3B5PW81">
    <property type="interactions" value="17"/>
</dbReference>
<evidence type="ECO:0000313" key="12">
    <source>
        <dbReference type="Ensembl" id="ENSXMAP00000023145.1"/>
    </source>
</evidence>
<keyword evidence="13" id="KW-1185">Reference proteome</keyword>
<dbReference type="Ensembl" id="ENSXMAT00000021780.1">
    <property type="protein sequence ID" value="ENSXMAP00000023145.1"/>
    <property type="gene ID" value="ENSXMAG00000029955.1"/>
</dbReference>
<keyword evidence="8 9" id="KW-0807">Transducer</keyword>
<dbReference type="OMA" id="CAFVISY"/>
<proteinExistence type="inferred from homology"/>
<dbReference type="GO" id="GO:0001594">
    <property type="term" value="F:trace-amine receptor activity"/>
    <property type="evidence" value="ECO:0007669"/>
    <property type="project" value="TreeGrafter"/>
</dbReference>
<keyword evidence="6 10" id="KW-0472">Membrane</keyword>
<evidence type="ECO:0000256" key="10">
    <source>
        <dbReference type="SAM" id="Phobius"/>
    </source>
</evidence>
<evidence type="ECO:0000259" key="11">
    <source>
        <dbReference type="PROSITE" id="PS50262"/>
    </source>
</evidence>
<dbReference type="InterPro" id="IPR017452">
    <property type="entry name" value="GPCR_Rhodpsn_7TM"/>
</dbReference>
<reference evidence="12" key="3">
    <citation type="submission" date="2025-08" db="UniProtKB">
        <authorList>
            <consortium name="Ensembl"/>
        </authorList>
    </citation>
    <scope>IDENTIFICATION</scope>
    <source>
        <strain evidence="12">JP 163 A</strain>
    </source>
</reference>
<evidence type="ECO:0000256" key="7">
    <source>
        <dbReference type="ARBA" id="ARBA00023170"/>
    </source>
</evidence>
<dbReference type="PROSITE" id="PS00237">
    <property type="entry name" value="G_PROTEIN_RECEP_F1_1"/>
    <property type="match status" value="1"/>
</dbReference>
<protein>
    <submittedName>
        <fullName evidence="12">Trace amine-associated receptor 13c-like</fullName>
    </submittedName>
</protein>
<dbReference type="Proteomes" id="UP000002852">
    <property type="component" value="Unassembled WGS sequence"/>
</dbReference>
<evidence type="ECO:0000313" key="13">
    <source>
        <dbReference type="Proteomes" id="UP000002852"/>
    </source>
</evidence>
<feature type="transmembrane region" description="Helical" evidence="10">
    <location>
        <begin position="142"/>
        <end position="162"/>
    </location>
</feature>
<dbReference type="GeneTree" id="ENSGT01050000244823"/>
<evidence type="ECO:0000256" key="1">
    <source>
        <dbReference type="ARBA" id="ARBA00004651"/>
    </source>
</evidence>
<dbReference type="InterPro" id="IPR050569">
    <property type="entry name" value="TAAR"/>
</dbReference>
<evidence type="ECO:0000256" key="4">
    <source>
        <dbReference type="ARBA" id="ARBA00022989"/>
    </source>
</evidence>
<organism evidence="12 13">
    <name type="scientific">Xiphophorus maculatus</name>
    <name type="common">Southern platyfish</name>
    <name type="synonym">Platypoecilus maculatus</name>
    <dbReference type="NCBI Taxonomy" id="8083"/>
    <lineage>
        <taxon>Eukaryota</taxon>
        <taxon>Metazoa</taxon>
        <taxon>Chordata</taxon>
        <taxon>Craniata</taxon>
        <taxon>Vertebrata</taxon>
        <taxon>Euteleostomi</taxon>
        <taxon>Actinopterygii</taxon>
        <taxon>Neopterygii</taxon>
        <taxon>Teleostei</taxon>
        <taxon>Neoteleostei</taxon>
        <taxon>Acanthomorphata</taxon>
        <taxon>Ovalentaria</taxon>
        <taxon>Atherinomorphae</taxon>
        <taxon>Cyprinodontiformes</taxon>
        <taxon>Poeciliidae</taxon>
        <taxon>Poeciliinae</taxon>
        <taxon>Xiphophorus</taxon>
    </lineage>
</organism>
<dbReference type="PRINTS" id="PR00237">
    <property type="entry name" value="GPCRRHODOPSN"/>
</dbReference>
<dbReference type="AlphaFoldDB" id="A0A3B5PW81"/>
<dbReference type="SUPFAM" id="SSF81321">
    <property type="entry name" value="Family A G protein-coupled receptor-like"/>
    <property type="match status" value="1"/>
</dbReference>
<feature type="transmembrane region" description="Helical" evidence="10">
    <location>
        <begin position="246"/>
        <end position="266"/>
    </location>
</feature>
<keyword evidence="5 9" id="KW-0297">G-protein coupled receptor</keyword>
<feature type="transmembrane region" description="Helical" evidence="10">
    <location>
        <begin position="64"/>
        <end position="83"/>
    </location>
</feature>
<keyword evidence="3 9" id="KW-0812">Transmembrane</keyword>
<evidence type="ECO:0000256" key="5">
    <source>
        <dbReference type="ARBA" id="ARBA00023040"/>
    </source>
</evidence>
<sequence length="323" mass="36266">MLEEAELCFPEFLNSSCKKLTIPHFEVVLMYIVLSSISVLTAFLNLLLIVSISHFRQLHTPTNLLLLSLAISDFSVGLLLFFQTALIDGCWFLGDIMCTVYQYLAYVITSSSIGTMVLISLDRYVAICYPLHYSTKITRGRVKVCIFLCWMCSWVFQSLILIENLKQPGKYNSCIGECAFVISYIAGYADLAFSFIVPISIIVVLYLRVFVVAVSQSRAMRSHIAAVSLQHSVTAKRSQVKAAKTLGLVVLVFLLCMCPYYCVALSEESNSMSAYLLILYYVNSCLNPLIYALFYPWFRKSIKIIVTLKILKSGSSDLSYTAS</sequence>
<keyword evidence="4 10" id="KW-1133">Transmembrane helix</keyword>
<evidence type="ECO:0000256" key="3">
    <source>
        <dbReference type="ARBA" id="ARBA00022692"/>
    </source>
</evidence>
<evidence type="ECO:0000256" key="6">
    <source>
        <dbReference type="ARBA" id="ARBA00023136"/>
    </source>
</evidence>
<reference evidence="13" key="2">
    <citation type="journal article" date="2013" name="Nat. Genet.">
        <title>The genome of the platyfish, Xiphophorus maculatus, provides insights into evolutionary adaptation and several complex traits.</title>
        <authorList>
            <person name="Schartl M."/>
            <person name="Walter R.B."/>
            <person name="Shen Y."/>
            <person name="Garcia T."/>
            <person name="Catchen J."/>
            <person name="Amores A."/>
            <person name="Braasch I."/>
            <person name="Chalopin D."/>
            <person name="Volff J.N."/>
            <person name="Lesch K.P."/>
            <person name="Bisazza A."/>
            <person name="Minx P."/>
            <person name="Hillier L."/>
            <person name="Wilson R.K."/>
            <person name="Fuerstenberg S."/>
            <person name="Boore J."/>
            <person name="Searle S."/>
            <person name="Postlethwait J.H."/>
            <person name="Warren W.C."/>
        </authorList>
    </citation>
    <scope>NUCLEOTIDE SEQUENCE [LARGE SCALE GENOMIC DNA]</scope>
    <source>
        <strain evidence="13">JP 163 A</strain>
    </source>
</reference>
<evidence type="ECO:0000256" key="9">
    <source>
        <dbReference type="RuleBase" id="RU000688"/>
    </source>
</evidence>
<feature type="transmembrane region" description="Helical" evidence="10">
    <location>
        <begin position="103"/>
        <end position="121"/>
    </location>
</feature>
<accession>A0A3B5PW81</accession>
<feature type="transmembrane region" description="Helical" evidence="10">
    <location>
        <begin position="272"/>
        <end position="294"/>
    </location>
</feature>
<comment type="subcellular location">
    <subcellularLocation>
        <location evidence="1">Cell membrane</location>
        <topology evidence="1">Multi-pass membrane protein</topology>
    </subcellularLocation>
</comment>
<dbReference type="PANTHER" id="PTHR24249">
    <property type="entry name" value="HISTAMINE RECEPTOR-RELATED G-PROTEIN COUPLED RECEPTOR"/>
    <property type="match status" value="1"/>
</dbReference>
<reference evidence="12" key="4">
    <citation type="submission" date="2025-09" db="UniProtKB">
        <authorList>
            <consortium name="Ensembl"/>
        </authorList>
    </citation>
    <scope>IDENTIFICATION</scope>
    <source>
        <strain evidence="12">JP 163 A</strain>
    </source>
</reference>
<feature type="domain" description="G-protein coupled receptors family 1 profile" evidence="11">
    <location>
        <begin position="44"/>
        <end position="291"/>
    </location>
</feature>
<dbReference type="PROSITE" id="PS50262">
    <property type="entry name" value="G_PROTEIN_RECEP_F1_2"/>
    <property type="match status" value="1"/>
</dbReference>
<comment type="similarity">
    <text evidence="9">Belongs to the G-protein coupled receptor 1 family.</text>
</comment>
<evidence type="ECO:0000256" key="2">
    <source>
        <dbReference type="ARBA" id="ARBA00022475"/>
    </source>
</evidence>
<keyword evidence="2" id="KW-1003">Cell membrane</keyword>
<dbReference type="InParanoid" id="A0A3B5PW81"/>
<name>A0A3B5PW81_XIPMA</name>
<dbReference type="CDD" id="cd15055">
    <property type="entry name" value="7tmA_TAARs"/>
    <property type="match status" value="1"/>
</dbReference>
<evidence type="ECO:0000256" key="8">
    <source>
        <dbReference type="ARBA" id="ARBA00023224"/>
    </source>
</evidence>
<feature type="transmembrane region" description="Helical" evidence="10">
    <location>
        <begin position="191"/>
        <end position="214"/>
    </location>
</feature>
<keyword evidence="7 9" id="KW-0675">Receptor</keyword>